<reference evidence="11" key="1">
    <citation type="submission" date="2019-02" db="EMBL/GenBank/DDBJ databases">
        <authorList>
            <person name="Gruber-Vodicka R. H."/>
            <person name="Seah K. B. B."/>
        </authorList>
    </citation>
    <scope>NUCLEOTIDE SEQUENCE</scope>
    <source>
        <strain evidence="11">BECK_DK161</strain>
    </source>
</reference>
<gene>
    <name evidence="10" type="primary">tolR</name>
    <name evidence="11" type="ORF">BECKDK2373C_GA0170839_111313</name>
</gene>
<sequence length="148" mass="16495">MVEYRAKKRRRISDINIVPYIDVMLVLLVIFMITAPLLTQGVKVDLPQAPAKPIEREDRDPLIVTVDAQANLYLNYGEDKDKPIAADTLLHRAHALLRRHPGTPVLVRGDRNVPYGEVITAMTLLQQAGAPSVGLVTEGAEPAEKRRR</sequence>
<dbReference type="Pfam" id="PF02472">
    <property type="entry name" value="ExbD"/>
    <property type="match status" value="1"/>
</dbReference>
<accession>A0A450TB83</accession>
<dbReference type="GO" id="GO:0005886">
    <property type="term" value="C:plasma membrane"/>
    <property type="evidence" value="ECO:0007669"/>
    <property type="project" value="UniProtKB-SubCell"/>
</dbReference>
<evidence type="ECO:0000256" key="6">
    <source>
        <dbReference type="ARBA" id="ARBA00022692"/>
    </source>
</evidence>
<comment type="similarity">
    <text evidence="2 10">Belongs to the ExbD/TolR family.</text>
</comment>
<dbReference type="GO" id="GO:0015031">
    <property type="term" value="P:protein transport"/>
    <property type="evidence" value="ECO:0007669"/>
    <property type="project" value="InterPro"/>
</dbReference>
<evidence type="ECO:0000256" key="4">
    <source>
        <dbReference type="ARBA" id="ARBA00022519"/>
    </source>
</evidence>
<comment type="subcellular location">
    <subcellularLocation>
        <location evidence="10">Cell inner membrane</location>
        <topology evidence="10">Single-pass membrane protein</topology>
    </subcellularLocation>
    <subcellularLocation>
        <location evidence="1">Cell membrane</location>
        <topology evidence="1">Single-pass membrane protein</topology>
    </subcellularLocation>
</comment>
<dbReference type="InterPro" id="IPR014168">
    <property type="entry name" value="Tol-Pal_TolR"/>
</dbReference>
<dbReference type="EMBL" id="CAADEY010000113">
    <property type="protein sequence ID" value="VFJ64009.1"/>
    <property type="molecule type" value="Genomic_DNA"/>
</dbReference>
<proteinExistence type="inferred from homology"/>
<name>A0A450TB83_9GAMM</name>
<evidence type="ECO:0000256" key="2">
    <source>
        <dbReference type="ARBA" id="ARBA00005811"/>
    </source>
</evidence>
<keyword evidence="7 10" id="KW-1133">Transmembrane helix</keyword>
<evidence type="ECO:0000256" key="1">
    <source>
        <dbReference type="ARBA" id="ARBA00004162"/>
    </source>
</evidence>
<protein>
    <recommendedName>
        <fullName evidence="10">Tol-Pal system protein TolR</fullName>
    </recommendedName>
</protein>
<evidence type="ECO:0000256" key="3">
    <source>
        <dbReference type="ARBA" id="ARBA00022475"/>
    </source>
</evidence>
<organism evidence="11">
    <name type="scientific">Candidatus Kentrum sp. DK</name>
    <dbReference type="NCBI Taxonomy" id="2126562"/>
    <lineage>
        <taxon>Bacteria</taxon>
        <taxon>Pseudomonadati</taxon>
        <taxon>Pseudomonadota</taxon>
        <taxon>Gammaproteobacteria</taxon>
        <taxon>Candidatus Kentrum</taxon>
    </lineage>
</organism>
<dbReference type="AlphaFoldDB" id="A0A450TB83"/>
<keyword evidence="6 10" id="KW-0812">Transmembrane</keyword>
<dbReference type="HAMAP" id="MF_02203">
    <property type="entry name" value="TolR"/>
    <property type="match status" value="1"/>
</dbReference>
<evidence type="ECO:0000256" key="9">
    <source>
        <dbReference type="ARBA" id="ARBA00023306"/>
    </source>
</evidence>
<dbReference type="PANTHER" id="PTHR30558:SF7">
    <property type="entry name" value="TOL-PAL SYSTEM PROTEIN TOLR"/>
    <property type="match status" value="1"/>
</dbReference>
<evidence type="ECO:0000256" key="5">
    <source>
        <dbReference type="ARBA" id="ARBA00022618"/>
    </source>
</evidence>
<evidence type="ECO:0000256" key="8">
    <source>
        <dbReference type="ARBA" id="ARBA00023136"/>
    </source>
</evidence>
<keyword evidence="9 10" id="KW-0131">Cell cycle</keyword>
<dbReference type="PANTHER" id="PTHR30558">
    <property type="entry name" value="EXBD MEMBRANE COMPONENT OF PMF-DRIVEN MACROMOLECULE IMPORT SYSTEM"/>
    <property type="match status" value="1"/>
</dbReference>
<feature type="transmembrane region" description="Helical" evidence="10">
    <location>
        <begin position="20"/>
        <end position="38"/>
    </location>
</feature>
<evidence type="ECO:0000256" key="10">
    <source>
        <dbReference type="HAMAP-Rule" id="MF_02203"/>
    </source>
</evidence>
<keyword evidence="4 10" id="KW-0997">Cell inner membrane</keyword>
<keyword evidence="5 10" id="KW-0132">Cell division</keyword>
<dbReference type="GO" id="GO:0051301">
    <property type="term" value="P:cell division"/>
    <property type="evidence" value="ECO:0007669"/>
    <property type="project" value="UniProtKB-UniRule"/>
</dbReference>
<comment type="subunit">
    <text evidence="10">The Tol-Pal system is composed of five core proteins: the inner membrane proteins TolA, TolQ and TolR, the periplasmic protein TolB and the outer membrane protein Pal. They form a network linking the inner and outer membranes and the peptidoglycan layer.</text>
</comment>
<keyword evidence="3 10" id="KW-1003">Cell membrane</keyword>
<dbReference type="Gene3D" id="3.30.420.270">
    <property type="match status" value="1"/>
</dbReference>
<dbReference type="NCBIfam" id="TIGR02801">
    <property type="entry name" value="tolR"/>
    <property type="match status" value="1"/>
</dbReference>
<keyword evidence="8 10" id="KW-0472">Membrane</keyword>
<comment type="function">
    <text evidence="10">Part of the Tol-Pal system, which plays a role in outer membrane invagination during cell division and is important for maintaining outer membrane integrity.</text>
</comment>
<evidence type="ECO:0000256" key="7">
    <source>
        <dbReference type="ARBA" id="ARBA00022989"/>
    </source>
</evidence>
<dbReference type="InterPro" id="IPR003400">
    <property type="entry name" value="ExbD"/>
</dbReference>
<evidence type="ECO:0000313" key="11">
    <source>
        <dbReference type="EMBL" id="VFJ64009.1"/>
    </source>
</evidence>
<dbReference type="GO" id="GO:0022857">
    <property type="term" value="F:transmembrane transporter activity"/>
    <property type="evidence" value="ECO:0007669"/>
    <property type="project" value="InterPro"/>
</dbReference>